<evidence type="ECO:0008006" key="2">
    <source>
        <dbReference type="Google" id="ProtNLM"/>
    </source>
</evidence>
<organism evidence="1">
    <name type="scientific">marine metagenome</name>
    <dbReference type="NCBI Taxonomy" id="408172"/>
    <lineage>
        <taxon>unclassified sequences</taxon>
        <taxon>metagenomes</taxon>
        <taxon>ecological metagenomes</taxon>
    </lineage>
</organism>
<sequence length="243" mass="28535">MICLFSFNAYSTSDQYTLRTEIFFCKYLEGNNYEDVVKYEKKYEKFLRKNNLKYSKAILTPVIAGETDYDFILWGSWPNGEEMYREYGAYLNDYDNPNENPSICSTNVAVINTAARHIRIPREEYDNIQFVEFANCKFTEEASFNDLLKISAEHESLVEEFGYGGYGVHYLRPYRGFDDAFPYDMIRMAHWYNRETRAENVKKGPAMSQFMNDKGISEKYAKHIESCGNRKVFGMEQIYSSVD</sequence>
<gene>
    <name evidence="1" type="ORF">METZ01_LOCUS13390</name>
</gene>
<name>A0A381P0T2_9ZZZZ</name>
<protein>
    <recommendedName>
        <fullName evidence="2">NIPSNAP domain-containing protein</fullName>
    </recommendedName>
</protein>
<evidence type="ECO:0000313" key="1">
    <source>
        <dbReference type="EMBL" id="SUZ60536.1"/>
    </source>
</evidence>
<reference evidence="1" key="1">
    <citation type="submission" date="2018-05" db="EMBL/GenBank/DDBJ databases">
        <authorList>
            <person name="Lanie J.A."/>
            <person name="Ng W.-L."/>
            <person name="Kazmierczak K.M."/>
            <person name="Andrzejewski T.M."/>
            <person name="Davidsen T.M."/>
            <person name="Wayne K.J."/>
            <person name="Tettelin H."/>
            <person name="Glass J.I."/>
            <person name="Rusch D."/>
            <person name="Podicherti R."/>
            <person name="Tsui H.-C.T."/>
            <person name="Winkler M.E."/>
        </authorList>
    </citation>
    <scope>NUCLEOTIDE SEQUENCE</scope>
</reference>
<proteinExistence type="predicted"/>
<dbReference type="AlphaFoldDB" id="A0A381P0T2"/>
<accession>A0A381P0T2</accession>
<dbReference type="EMBL" id="UINC01000750">
    <property type="protein sequence ID" value="SUZ60536.1"/>
    <property type="molecule type" value="Genomic_DNA"/>
</dbReference>